<dbReference type="Gene3D" id="3.40.50.1110">
    <property type="entry name" value="SGNH hydrolase"/>
    <property type="match status" value="1"/>
</dbReference>
<sequence length="266" mass="30321">MKNLLVLLTIILCAGTIVLGNFHWKSKISAEGEKAATSGKTEVEIDKTEEKNKGFEEIELYMSNLPKEIQNKIKSSYEKKKPLHLVIYGSESTSKDPGAWPDLLKQELNSTYGKDTFEVTVLSEEGKTTSDTVNEELYEVVNELQADIILYEPAMLKDNSQLVGTDNTLENIDIILESWSARNENVTILIQPPHPLYNAKFYPKEVEKLREHAEQNDLIYLNHWENWPEIDNEELRGLVTEERNKPSQLGNEVWAGYLGEYFVGGN</sequence>
<organism evidence="1 2">
    <name type="scientific">Metabacillus herbersteinensis</name>
    <dbReference type="NCBI Taxonomy" id="283816"/>
    <lineage>
        <taxon>Bacteria</taxon>
        <taxon>Bacillati</taxon>
        <taxon>Bacillota</taxon>
        <taxon>Bacilli</taxon>
        <taxon>Bacillales</taxon>
        <taxon>Bacillaceae</taxon>
        <taxon>Metabacillus</taxon>
    </lineage>
</organism>
<keyword evidence="1" id="KW-0378">Hydrolase</keyword>
<dbReference type="RefSeq" id="WP_378934372.1">
    <property type="nucleotide sequence ID" value="NZ_JBHLVO010000009.1"/>
</dbReference>
<accession>A0ABV6GFL1</accession>
<reference evidence="1 2" key="1">
    <citation type="submission" date="2024-09" db="EMBL/GenBank/DDBJ databases">
        <authorList>
            <person name="Sun Q."/>
            <person name="Mori K."/>
        </authorList>
    </citation>
    <scope>NUCLEOTIDE SEQUENCE [LARGE SCALE GENOMIC DNA]</scope>
    <source>
        <strain evidence="1 2">CCM 7228</strain>
    </source>
</reference>
<dbReference type="EMBL" id="JBHLVO010000009">
    <property type="protein sequence ID" value="MFC0272248.1"/>
    <property type="molecule type" value="Genomic_DNA"/>
</dbReference>
<evidence type="ECO:0000313" key="1">
    <source>
        <dbReference type="EMBL" id="MFC0272248.1"/>
    </source>
</evidence>
<dbReference type="Proteomes" id="UP001589854">
    <property type="component" value="Unassembled WGS sequence"/>
</dbReference>
<gene>
    <name evidence="1" type="ORF">ACFFIX_12460</name>
</gene>
<dbReference type="SUPFAM" id="SSF52266">
    <property type="entry name" value="SGNH hydrolase"/>
    <property type="match status" value="1"/>
</dbReference>
<comment type="caution">
    <text evidence="1">The sequence shown here is derived from an EMBL/GenBank/DDBJ whole genome shotgun (WGS) entry which is preliminary data.</text>
</comment>
<name>A0ABV6GFL1_9BACI</name>
<dbReference type="InterPro" id="IPR036514">
    <property type="entry name" value="SGNH_hydro_sf"/>
</dbReference>
<dbReference type="GO" id="GO:0016787">
    <property type="term" value="F:hydrolase activity"/>
    <property type="evidence" value="ECO:0007669"/>
    <property type="project" value="UniProtKB-KW"/>
</dbReference>
<keyword evidence="2" id="KW-1185">Reference proteome</keyword>
<proteinExistence type="predicted"/>
<protein>
    <submittedName>
        <fullName evidence="1">SGNH/GDSL hydrolase family protein</fullName>
    </submittedName>
</protein>
<evidence type="ECO:0000313" key="2">
    <source>
        <dbReference type="Proteomes" id="UP001589854"/>
    </source>
</evidence>